<dbReference type="AlphaFoldDB" id="D9QU77"/>
<dbReference type="InterPro" id="IPR007324">
    <property type="entry name" value="Sugar-bd_dom_put"/>
</dbReference>
<evidence type="ECO:0000313" key="7">
    <source>
        <dbReference type="EMBL" id="ADL11870.1"/>
    </source>
</evidence>
<dbReference type="STRING" id="574087.Acear_0321"/>
<accession>D9QU77</accession>
<dbReference type="GO" id="GO:0003677">
    <property type="term" value="F:DNA binding"/>
    <property type="evidence" value="ECO:0007669"/>
    <property type="project" value="UniProtKB-KW"/>
</dbReference>
<protein>
    <submittedName>
        <fullName evidence="7">Transcriptional regulator, DeoR family</fullName>
    </submittedName>
</protein>
<dbReference type="InterPro" id="IPR051054">
    <property type="entry name" value="SorC_transcr_regulators"/>
</dbReference>
<keyword evidence="2" id="KW-0805">Transcription regulation</keyword>
<dbReference type="SUPFAM" id="SSF100950">
    <property type="entry name" value="NagB/RpiA/CoA transferase-like"/>
    <property type="match status" value="1"/>
</dbReference>
<comment type="similarity">
    <text evidence="1">Belongs to the SorC transcriptional regulatory family.</text>
</comment>
<name>D9QU77_ACEAZ</name>
<dbReference type="PANTHER" id="PTHR34294:SF5">
    <property type="entry name" value="CENTRAL GLYCOLYTIC GENES REGULATOR"/>
    <property type="match status" value="1"/>
</dbReference>
<dbReference type="Gene3D" id="1.10.10.10">
    <property type="entry name" value="Winged helix-like DNA-binding domain superfamily/Winged helix DNA-binding domain"/>
    <property type="match status" value="1"/>
</dbReference>
<feature type="domain" description="Sugar-binding" evidence="5">
    <location>
        <begin position="94"/>
        <end position="337"/>
    </location>
</feature>
<dbReference type="InterPro" id="IPR036388">
    <property type="entry name" value="WH-like_DNA-bd_sf"/>
</dbReference>
<dbReference type="PANTHER" id="PTHR34294">
    <property type="entry name" value="TRANSCRIPTIONAL REGULATOR-RELATED"/>
    <property type="match status" value="1"/>
</dbReference>
<evidence type="ECO:0000256" key="3">
    <source>
        <dbReference type="ARBA" id="ARBA00023125"/>
    </source>
</evidence>
<keyword evidence="8" id="KW-1185">Reference proteome</keyword>
<evidence type="ECO:0000256" key="4">
    <source>
        <dbReference type="ARBA" id="ARBA00023163"/>
    </source>
</evidence>
<dbReference type="InterPro" id="IPR037171">
    <property type="entry name" value="NagB/RpiA_transferase-like"/>
</dbReference>
<feature type="domain" description="CggR N-terminal DNA binding" evidence="6">
    <location>
        <begin position="18"/>
        <end position="87"/>
    </location>
</feature>
<dbReference type="InterPro" id="IPR048715">
    <property type="entry name" value="CggR_N"/>
</dbReference>
<dbReference type="OrthoDB" id="9793820at2"/>
<dbReference type="Gene3D" id="3.40.50.1360">
    <property type="match status" value="1"/>
</dbReference>
<sequence>MKELIRLQQKIAPGLIKVVERRYNILRTIFYSQPIGRRRLAEKIGVSERKVRNDLDFLKERYLVNSTSAGTKITETGKELFYQLDNYIRVLRGLDNLESKLKHELGLKEVYIVPGSEDEAKAQQELGRRAARLLKEKLENNDVLAVNGGTTLAAVADFMLANNGATDITVVPARGGLGEEVEIQANTIAAQIANKLGGRYRLLHLPDNLDQTVVNTLIQKPQIKEVLNLAKEADILIHGIGTAEVMARRRQVDSLELEKILEAGAVGEAFGYYFNQTGEIVYSTTSLGVQLEDLKKKVGKTIAVAGGKKKAGAIISVVSDEYQDMLITDREAAEEILDLLRG</sequence>
<dbReference type="InterPro" id="IPR036390">
    <property type="entry name" value="WH_DNA-bd_sf"/>
</dbReference>
<dbReference type="SUPFAM" id="SSF46785">
    <property type="entry name" value="Winged helix' DNA-binding domain"/>
    <property type="match status" value="1"/>
</dbReference>
<dbReference type="eggNOG" id="COG2390">
    <property type="taxonomic scope" value="Bacteria"/>
</dbReference>
<evidence type="ECO:0000313" key="8">
    <source>
        <dbReference type="Proteomes" id="UP000001661"/>
    </source>
</evidence>
<proteinExistence type="inferred from homology"/>
<evidence type="ECO:0000256" key="2">
    <source>
        <dbReference type="ARBA" id="ARBA00023015"/>
    </source>
</evidence>
<keyword evidence="4" id="KW-0804">Transcription</keyword>
<evidence type="ECO:0000259" key="5">
    <source>
        <dbReference type="Pfam" id="PF04198"/>
    </source>
</evidence>
<dbReference type="Pfam" id="PF21715">
    <property type="entry name" value="CggR_N"/>
    <property type="match status" value="1"/>
</dbReference>
<dbReference type="HOGENOM" id="CLU_054506_2_0_9"/>
<dbReference type="RefSeq" id="WP_013277316.1">
    <property type="nucleotide sequence ID" value="NC_014378.1"/>
</dbReference>
<dbReference type="Pfam" id="PF04198">
    <property type="entry name" value="Sugar-bind"/>
    <property type="match status" value="1"/>
</dbReference>
<organism evidence="7 8">
    <name type="scientific">Acetohalobium arabaticum (strain ATCC 49924 / DSM 5501 / Z-7288)</name>
    <dbReference type="NCBI Taxonomy" id="574087"/>
    <lineage>
        <taxon>Bacteria</taxon>
        <taxon>Bacillati</taxon>
        <taxon>Bacillota</taxon>
        <taxon>Clostridia</taxon>
        <taxon>Halanaerobiales</taxon>
        <taxon>Halobacteroidaceae</taxon>
        <taxon>Acetohalobium</taxon>
    </lineage>
</organism>
<dbReference type="GO" id="GO:0030246">
    <property type="term" value="F:carbohydrate binding"/>
    <property type="evidence" value="ECO:0007669"/>
    <property type="project" value="InterPro"/>
</dbReference>
<reference evidence="7 8" key="1">
    <citation type="journal article" date="2010" name="Stand. Genomic Sci.">
        <title>Complete genome sequence of Acetohalobium arabaticum type strain (Z-7288).</title>
        <authorList>
            <person name="Sikorski J."/>
            <person name="Lapidus A."/>
            <person name="Chertkov O."/>
            <person name="Lucas S."/>
            <person name="Copeland A."/>
            <person name="Glavina Del Rio T."/>
            <person name="Nolan M."/>
            <person name="Tice H."/>
            <person name="Cheng J.F."/>
            <person name="Han C."/>
            <person name="Brambilla E."/>
            <person name="Pitluck S."/>
            <person name="Liolios K."/>
            <person name="Ivanova N."/>
            <person name="Mavromatis K."/>
            <person name="Mikhailova N."/>
            <person name="Pati A."/>
            <person name="Bruce D."/>
            <person name="Detter C."/>
            <person name="Tapia R."/>
            <person name="Goodwin L."/>
            <person name="Chen A."/>
            <person name="Palaniappan K."/>
            <person name="Land M."/>
            <person name="Hauser L."/>
            <person name="Chang Y.J."/>
            <person name="Jeffries C.D."/>
            <person name="Rohde M."/>
            <person name="Goker M."/>
            <person name="Spring S."/>
            <person name="Woyke T."/>
            <person name="Bristow J."/>
            <person name="Eisen J.A."/>
            <person name="Markowitz V."/>
            <person name="Hugenholtz P."/>
            <person name="Kyrpides N.C."/>
            <person name="Klenk H.P."/>
        </authorList>
    </citation>
    <scope>NUCLEOTIDE SEQUENCE [LARGE SCALE GENOMIC DNA]</scope>
    <source>
        <strain evidence="8">ATCC 49924 / DSM 5501 / Z-7288</strain>
    </source>
</reference>
<dbReference type="Proteomes" id="UP000001661">
    <property type="component" value="Chromosome"/>
</dbReference>
<keyword evidence="3" id="KW-0238">DNA-binding</keyword>
<dbReference type="EMBL" id="CP002105">
    <property type="protein sequence ID" value="ADL11870.1"/>
    <property type="molecule type" value="Genomic_DNA"/>
</dbReference>
<gene>
    <name evidence="7" type="ordered locus">Acear_0321</name>
</gene>
<evidence type="ECO:0000256" key="1">
    <source>
        <dbReference type="ARBA" id="ARBA00010466"/>
    </source>
</evidence>
<evidence type="ECO:0000259" key="6">
    <source>
        <dbReference type="Pfam" id="PF21715"/>
    </source>
</evidence>
<dbReference type="KEGG" id="aar:Acear_0321"/>